<evidence type="ECO:0000313" key="2">
    <source>
        <dbReference type="Proteomes" id="UP000218811"/>
    </source>
</evidence>
<reference evidence="1 2" key="1">
    <citation type="journal article" date="2012" name="Science">
        <title>The Paleozoic origin of enzymatic lignin decomposition reconstructed from 31 fungal genomes.</title>
        <authorList>
            <person name="Floudas D."/>
            <person name="Binder M."/>
            <person name="Riley R."/>
            <person name="Barry K."/>
            <person name="Blanchette R.A."/>
            <person name="Henrissat B."/>
            <person name="Martinez A.T."/>
            <person name="Otillar R."/>
            <person name="Spatafora J.W."/>
            <person name="Yadav J.S."/>
            <person name="Aerts A."/>
            <person name="Benoit I."/>
            <person name="Boyd A."/>
            <person name="Carlson A."/>
            <person name="Copeland A."/>
            <person name="Coutinho P.M."/>
            <person name="de Vries R.P."/>
            <person name="Ferreira P."/>
            <person name="Findley K."/>
            <person name="Foster B."/>
            <person name="Gaskell J."/>
            <person name="Glotzer D."/>
            <person name="Gorecki P."/>
            <person name="Heitman J."/>
            <person name="Hesse C."/>
            <person name="Hori C."/>
            <person name="Igarashi K."/>
            <person name="Jurgens J.A."/>
            <person name="Kallen N."/>
            <person name="Kersten P."/>
            <person name="Kohler A."/>
            <person name="Kuees U."/>
            <person name="Kumar T.K.A."/>
            <person name="Kuo A."/>
            <person name="LaButti K."/>
            <person name="Larrondo L.F."/>
            <person name="Lindquist E."/>
            <person name="Ling A."/>
            <person name="Lombard V."/>
            <person name="Lucas S."/>
            <person name="Lundell T."/>
            <person name="Martin R."/>
            <person name="McLaughlin D.J."/>
            <person name="Morgenstern I."/>
            <person name="Morin E."/>
            <person name="Murat C."/>
            <person name="Nagy L.G."/>
            <person name="Nolan M."/>
            <person name="Ohm R.A."/>
            <person name="Patyshakuliyeva A."/>
            <person name="Rokas A."/>
            <person name="Ruiz-Duenas F.J."/>
            <person name="Sabat G."/>
            <person name="Salamov A."/>
            <person name="Samejima M."/>
            <person name="Schmutz J."/>
            <person name="Slot J.C."/>
            <person name="St John F."/>
            <person name="Stenlid J."/>
            <person name="Sun H."/>
            <person name="Sun S."/>
            <person name="Syed K."/>
            <person name="Tsang A."/>
            <person name="Wiebenga A."/>
            <person name="Young D."/>
            <person name="Pisabarro A."/>
            <person name="Eastwood D.C."/>
            <person name="Martin F."/>
            <person name="Cullen D."/>
            <person name="Grigoriev I.V."/>
            <person name="Hibbett D.S."/>
        </authorList>
    </citation>
    <scope>NUCLEOTIDE SEQUENCE [LARGE SCALE GENOMIC DNA]</scope>
    <source>
        <strain evidence="1 2">MD-104</strain>
    </source>
</reference>
<dbReference type="AlphaFoldDB" id="A0A2H3JRJ4"/>
<dbReference type="EMBL" id="KB468124">
    <property type="protein sequence ID" value="PCH42513.1"/>
    <property type="molecule type" value="Genomic_DNA"/>
</dbReference>
<gene>
    <name evidence="1" type="ORF">WOLCODRAFT_163848</name>
</gene>
<evidence type="ECO:0000313" key="1">
    <source>
        <dbReference type="EMBL" id="PCH42513.1"/>
    </source>
</evidence>
<proteinExistence type="predicted"/>
<sequence length="125" mass="13813">MGNNMSRTVLHDSIKAFRAETESATWTAAAVTEPAENPSLFELSTAIASAAMLKPPNVNRKIFMSFPSYVSSQHEPQLDVFQPAVPRIKRKRQGKFGEIPGWCSPGVLPCRPVEQAIRLRGRFAS</sequence>
<protein>
    <submittedName>
        <fullName evidence="1">Uncharacterized protein</fullName>
    </submittedName>
</protein>
<organism evidence="1 2">
    <name type="scientific">Wolfiporia cocos (strain MD-104)</name>
    <name type="common">Brown rot fungus</name>
    <dbReference type="NCBI Taxonomy" id="742152"/>
    <lineage>
        <taxon>Eukaryota</taxon>
        <taxon>Fungi</taxon>
        <taxon>Dikarya</taxon>
        <taxon>Basidiomycota</taxon>
        <taxon>Agaricomycotina</taxon>
        <taxon>Agaricomycetes</taxon>
        <taxon>Polyporales</taxon>
        <taxon>Phaeolaceae</taxon>
        <taxon>Wolfiporia</taxon>
    </lineage>
</organism>
<name>A0A2H3JRJ4_WOLCO</name>
<dbReference type="Proteomes" id="UP000218811">
    <property type="component" value="Unassembled WGS sequence"/>
</dbReference>
<keyword evidence="2" id="KW-1185">Reference proteome</keyword>
<accession>A0A2H3JRJ4</accession>